<name>A0A1T5M6H2_9FIRM</name>
<evidence type="ECO:0000313" key="4">
    <source>
        <dbReference type="EMBL" id="SKC83723.1"/>
    </source>
</evidence>
<dbReference type="Proteomes" id="UP000190285">
    <property type="component" value="Unassembled WGS sequence"/>
</dbReference>
<dbReference type="STRING" id="36842.SAMN02194393_03981"/>
<keyword evidence="5" id="KW-1185">Reference proteome</keyword>
<feature type="compositionally biased region" description="Acidic residues" evidence="1">
    <location>
        <begin position="44"/>
        <end position="57"/>
    </location>
</feature>
<dbReference type="OrthoDB" id="9809733at2"/>
<keyword evidence="2" id="KW-0732">Signal</keyword>
<feature type="domain" description="Thioredoxin" evidence="3">
    <location>
        <begin position="63"/>
        <end position="207"/>
    </location>
</feature>
<dbReference type="InterPro" id="IPR050553">
    <property type="entry name" value="Thioredoxin_ResA/DsbE_sf"/>
</dbReference>
<feature type="chain" id="PRO_5012843631" evidence="2">
    <location>
        <begin position="23"/>
        <end position="207"/>
    </location>
</feature>
<dbReference type="InterPro" id="IPR017937">
    <property type="entry name" value="Thioredoxin_CS"/>
</dbReference>
<proteinExistence type="predicted"/>
<feature type="region of interest" description="Disordered" evidence="1">
    <location>
        <begin position="25"/>
        <end position="57"/>
    </location>
</feature>
<evidence type="ECO:0000259" key="3">
    <source>
        <dbReference type="PROSITE" id="PS51352"/>
    </source>
</evidence>
<evidence type="ECO:0000256" key="2">
    <source>
        <dbReference type="SAM" id="SignalP"/>
    </source>
</evidence>
<accession>A0A1T5M6H2</accession>
<sequence>MKKIFSLILVLLLSVVLFSACSNEGNEENKESNAVEENTQVNLETEENNEGEKAEDEEIKEGIFPGNIAYDFTLLDKEGNEISLSSLREKVVFLNFWASWCGPCQAEMPHMQKVYEEYKDKDVVILAVNLTLSERGGIEGVNSFLEENKYTFPVLYDSDEDQSVGEKYRVSSIPTTYIINKEGIIVNRLAGAMNEEMIKEQIELGME</sequence>
<dbReference type="GO" id="GO:0016491">
    <property type="term" value="F:oxidoreductase activity"/>
    <property type="evidence" value="ECO:0007669"/>
    <property type="project" value="InterPro"/>
</dbReference>
<dbReference type="PROSITE" id="PS51257">
    <property type="entry name" value="PROKAR_LIPOPROTEIN"/>
    <property type="match status" value="1"/>
</dbReference>
<dbReference type="PROSITE" id="PS51352">
    <property type="entry name" value="THIOREDOXIN_2"/>
    <property type="match status" value="1"/>
</dbReference>
<feature type="signal peptide" evidence="2">
    <location>
        <begin position="1"/>
        <end position="22"/>
    </location>
</feature>
<dbReference type="PANTHER" id="PTHR42852:SF17">
    <property type="entry name" value="THIOREDOXIN-LIKE PROTEIN HI_1115"/>
    <property type="match status" value="1"/>
</dbReference>
<dbReference type="GO" id="GO:0016209">
    <property type="term" value="F:antioxidant activity"/>
    <property type="evidence" value="ECO:0007669"/>
    <property type="project" value="InterPro"/>
</dbReference>
<dbReference type="AlphaFoldDB" id="A0A1T5M6H2"/>
<dbReference type="CDD" id="cd02966">
    <property type="entry name" value="TlpA_like_family"/>
    <property type="match status" value="1"/>
</dbReference>
<dbReference type="InterPro" id="IPR013766">
    <property type="entry name" value="Thioredoxin_domain"/>
</dbReference>
<organism evidence="4 5">
    <name type="scientific">Maledivibacter halophilus</name>
    <dbReference type="NCBI Taxonomy" id="36842"/>
    <lineage>
        <taxon>Bacteria</taxon>
        <taxon>Bacillati</taxon>
        <taxon>Bacillota</taxon>
        <taxon>Clostridia</taxon>
        <taxon>Peptostreptococcales</taxon>
        <taxon>Caminicellaceae</taxon>
        <taxon>Maledivibacter</taxon>
    </lineage>
</organism>
<dbReference type="Pfam" id="PF00578">
    <property type="entry name" value="AhpC-TSA"/>
    <property type="match status" value="1"/>
</dbReference>
<dbReference type="SUPFAM" id="SSF52833">
    <property type="entry name" value="Thioredoxin-like"/>
    <property type="match status" value="1"/>
</dbReference>
<dbReference type="Gene3D" id="3.40.30.10">
    <property type="entry name" value="Glutaredoxin"/>
    <property type="match status" value="1"/>
</dbReference>
<evidence type="ECO:0000313" key="5">
    <source>
        <dbReference type="Proteomes" id="UP000190285"/>
    </source>
</evidence>
<dbReference type="PROSITE" id="PS00194">
    <property type="entry name" value="THIOREDOXIN_1"/>
    <property type="match status" value="1"/>
</dbReference>
<dbReference type="InterPro" id="IPR000866">
    <property type="entry name" value="AhpC/TSA"/>
</dbReference>
<dbReference type="PANTHER" id="PTHR42852">
    <property type="entry name" value="THIOL:DISULFIDE INTERCHANGE PROTEIN DSBE"/>
    <property type="match status" value="1"/>
</dbReference>
<dbReference type="EMBL" id="FUZT01000010">
    <property type="protein sequence ID" value="SKC83723.1"/>
    <property type="molecule type" value="Genomic_DNA"/>
</dbReference>
<reference evidence="4 5" key="1">
    <citation type="submission" date="2017-02" db="EMBL/GenBank/DDBJ databases">
        <authorList>
            <person name="Peterson S.W."/>
        </authorList>
    </citation>
    <scope>NUCLEOTIDE SEQUENCE [LARGE SCALE GENOMIC DNA]</scope>
    <source>
        <strain evidence="4 5">M1</strain>
    </source>
</reference>
<dbReference type="RefSeq" id="WP_079494042.1">
    <property type="nucleotide sequence ID" value="NZ_FUZT01000010.1"/>
</dbReference>
<protein>
    <submittedName>
        <fullName evidence="4">Peroxiredoxin</fullName>
    </submittedName>
</protein>
<gene>
    <name evidence="4" type="ORF">SAMN02194393_03981</name>
</gene>
<dbReference type="InterPro" id="IPR036249">
    <property type="entry name" value="Thioredoxin-like_sf"/>
</dbReference>
<evidence type="ECO:0000256" key="1">
    <source>
        <dbReference type="SAM" id="MobiDB-lite"/>
    </source>
</evidence>